<evidence type="ECO:0008006" key="4">
    <source>
        <dbReference type="Google" id="ProtNLM"/>
    </source>
</evidence>
<feature type="transmembrane region" description="Helical" evidence="1">
    <location>
        <begin position="6"/>
        <end position="25"/>
    </location>
</feature>
<name>A0ABU5FAA4_9BACT</name>
<evidence type="ECO:0000313" key="2">
    <source>
        <dbReference type="EMBL" id="MDY3563672.1"/>
    </source>
</evidence>
<accession>A0ABU5FAA4</accession>
<evidence type="ECO:0000256" key="1">
    <source>
        <dbReference type="SAM" id="Phobius"/>
    </source>
</evidence>
<dbReference type="Proteomes" id="UP001272242">
    <property type="component" value="Unassembled WGS sequence"/>
</dbReference>
<sequence>MARENGVWLLTAVWLSAIGAGLWLWERYDTTPGAAGTPAALENAPTHRWQLTVFVHPRCPCSRATLVELAQLAAAAPDLSVRIRFVVPRGVGSGWAQGPLWVEAGRMPGVSVDLDPDGAQARLFGAETSGHAALTAPDGVVVFSGGLTPGRGRPGEGLARRAVLGWMRGRTGASTAPVFGCELLPPGA</sequence>
<dbReference type="RefSeq" id="WP_320689825.1">
    <property type="nucleotide sequence ID" value="NZ_JAXBLV010000244.1"/>
</dbReference>
<dbReference type="SUPFAM" id="SSF52833">
    <property type="entry name" value="Thioredoxin-like"/>
    <property type="match status" value="1"/>
</dbReference>
<reference evidence="3" key="1">
    <citation type="journal article" date="2023" name="Mar. Drugs">
        <title>Gemmata algarum, a Novel Planctomycete Isolated from an Algal Mat, Displays Antimicrobial Activity.</title>
        <authorList>
            <person name="Kumar G."/>
            <person name="Kallscheuer N."/>
            <person name="Kashif M."/>
            <person name="Ahamad S."/>
            <person name="Jagadeeshwari U."/>
            <person name="Pannikurungottu S."/>
            <person name="Haufschild T."/>
            <person name="Kabuu M."/>
            <person name="Sasikala C."/>
            <person name="Jogler C."/>
            <person name="Ramana C."/>
        </authorList>
    </citation>
    <scope>NUCLEOTIDE SEQUENCE [LARGE SCALE GENOMIC DNA]</scope>
    <source>
        <strain evidence="3">JC673</strain>
    </source>
</reference>
<dbReference type="InterPro" id="IPR036249">
    <property type="entry name" value="Thioredoxin-like_sf"/>
</dbReference>
<protein>
    <recommendedName>
        <fullName evidence="4">RedB protein</fullName>
    </recommendedName>
</protein>
<organism evidence="2 3">
    <name type="scientific">Gemmata algarum</name>
    <dbReference type="NCBI Taxonomy" id="2975278"/>
    <lineage>
        <taxon>Bacteria</taxon>
        <taxon>Pseudomonadati</taxon>
        <taxon>Planctomycetota</taxon>
        <taxon>Planctomycetia</taxon>
        <taxon>Gemmatales</taxon>
        <taxon>Gemmataceae</taxon>
        <taxon>Gemmata</taxon>
    </lineage>
</organism>
<dbReference type="Gene3D" id="3.40.30.10">
    <property type="entry name" value="Glutaredoxin"/>
    <property type="match status" value="1"/>
</dbReference>
<keyword evidence="1" id="KW-0812">Transmembrane</keyword>
<gene>
    <name evidence="2" type="ORF">R5W23_005288</name>
</gene>
<dbReference type="EMBL" id="JAXBLV010000244">
    <property type="protein sequence ID" value="MDY3563672.1"/>
    <property type="molecule type" value="Genomic_DNA"/>
</dbReference>
<comment type="caution">
    <text evidence="2">The sequence shown here is derived from an EMBL/GenBank/DDBJ whole genome shotgun (WGS) entry which is preliminary data.</text>
</comment>
<keyword evidence="1" id="KW-1133">Transmembrane helix</keyword>
<keyword evidence="1" id="KW-0472">Membrane</keyword>
<keyword evidence="3" id="KW-1185">Reference proteome</keyword>
<proteinExistence type="predicted"/>
<evidence type="ECO:0000313" key="3">
    <source>
        <dbReference type="Proteomes" id="UP001272242"/>
    </source>
</evidence>